<evidence type="ECO:0000256" key="23">
    <source>
        <dbReference type="ARBA" id="ARBA00032917"/>
    </source>
</evidence>
<dbReference type="GO" id="GO:0070374">
    <property type="term" value="P:positive regulation of ERK1 and ERK2 cascade"/>
    <property type="evidence" value="ECO:0007669"/>
    <property type="project" value="TreeGrafter"/>
</dbReference>
<evidence type="ECO:0000256" key="15">
    <source>
        <dbReference type="ARBA" id="ARBA00023170"/>
    </source>
</evidence>
<dbReference type="EMBL" id="JAATIS010004040">
    <property type="protein sequence ID" value="KAG2463037.1"/>
    <property type="molecule type" value="Genomic_DNA"/>
</dbReference>
<dbReference type="PRINTS" id="PR01265">
    <property type="entry name" value="LINKMODULE"/>
</dbReference>
<evidence type="ECO:0000256" key="12">
    <source>
        <dbReference type="ARBA" id="ARBA00022989"/>
    </source>
</evidence>
<keyword evidence="5" id="KW-1003">Cell membrane</keyword>
<keyword evidence="12 26" id="KW-1133">Transmembrane helix</keyword>
<sequence length="586" mass="63773">MESQIRHITCIVRERQLRHYGRVAEVLLAKAPELSRRPLLVATGPSNVEHLSSKAPMQPRGSAFWCPGGDVIMGCSNMGVFHVERGRYQLTYEQADGLCKAYGVVLANEEQLKVAHQNNFQTCRNGWVYNKTVMIPRIDSNELCGGGKTGLIFVTDNQTKYDAYCFNATETKPINCATRTIVPTSPKPSTVAAVTEGTTAKTADTTTYAVKDNEGEEEVSTTSIPLVTSTEIWTNEDEVTSTPSMLSTLHEKNTGSRSSNKSRPYYIGEEPSASTADPSSFSVHNVTTFPATLPLTTPSGDSTEDMSHRGDSGVEVTTQTFQEVNDSSSQPPTNEDGIVAGSKGDELVTEGPEDLVTPTAQNTPTSFPIETFWMSTSVDIDADNITQSNEGLEALPPDPINSNSSSSSVERDDKAANTDWLIILAIALSVLILAFVCIAILYRRKYHGKKQKLVISGKPAQGSKEDTAQNEKEQEMVRLMNQEKAMENGGTNEDFTDITLDEQAEKVYFISHLPTLAPGAVTAGSFYSPPGNVLHVFDDLFPVALLGMAEELLSRTQKQLQHPLAAPMDPNRAAPNSNSHEALRES</sequence>
<dbReference type="SMART" id="SM00445">
    <property type="entry name" value="LINK"/>
    <property type="match status" value="1"/>
</dbReference>
<dbReference type="GO" id="GO:0005576">
    <property type="term" value="C:extracellular region"/>
    <property type="evidence" value="ECO:0007669"/>
    <property type="project" value="UniProtKB-SubCell"/>
</dbReference>
<dbReference type="PRINTS" id="PR00658">
    <property type="entry name" value="CD44"/>
</dbReference>
<keyword evidence="17" id="KW-0966">Cell projection</keyword>
<evidence type="ECO:0000256" key="19">
    <source>
        <dbReference type="ARBA" id="ARBA00029928"/>
    </source>
</evidence>
<dbReference type="InterPro" id="IPR016187">
    <property type="entry name" value="CTDL_fold"/>
</dbReference>
<evidence type="ECO:0000256" key="5">
    <source>
        <dbReference type="ARBA" id="ARBA00022475"/>
    </source>
</evidence>
<evidence type="ECO:0000313" key="28">
    <source>
        <dbReference type="EMBL" id="KAG2463037.1"/>
    </source>
</evidence>
<evidence type="ECO:0000256" key="3">
    <source>
        <dbReference type="ARBA" id="ARBA00004613"/>
    </source>
</evidence>
<organism evidence="28 29">
    <name type="scientific">Polypterus senegalus</name>
    <name type="common">Senegal bichir</name>
    <dbReference type="NCBI Taxonomy" id="55291"/>
    <lineage>
        <taxon>Eukaryota</taxon>
        <taxon>Metazoa</taxon>
        <taxon>Chordata</taxon>
        <taxon>Craniata</taxon>
        <taxon>Vertebrata</taxon>
        <taxon>Euteleostomi</taxon>
        <taxon>Actinopterygii</taxon>
        <taxon>Polypteriformes</taxon>
        <taxon>Polypteridae</taxon>
        <taxon>Polypterus</taxon>
    </lineage>
</organism>
<keyword evidence="6" id="KW-0964">Secreted</keyword>
<dbReference type="SUPFAM" id="SSF56436">
    <property type="entry name" value="C-type lectin-like"/>
    <property type="match status" value="1"/>
</dbReference>
<dbReference type="PANTHER" id="PTHR10225">
    <property type="entry name" value="HYALURONAN RECEPTOR"/>
    <property type="match status" value="1"/>
</dbReference>
<proteinExistence type="predicted"/>
<evidence type="ECO:0000256" key="16">
    <source>
        <dbReference type="ARBA" id="ARBA00023180"/>
    </source>
</evidence>
<evidence type="ECO:0000256" key="7">
    <source>
        <dbReference type="ARBA" id="ARBA00022553"/>
    </source>
</evidence>
<dbReference type="GO" id="GO:0016323">
    <property type="term" value="C:basolateral plasma membrane"/>
    <property type="evidence" value="ECO:0007669"/>
    <property type="project" value="TreeGrafter"/>
</dbReference>
<feature type="compositionally biased region" description="Polar residues" evidence="25">
    <location>
        <begin position="315"/>
        <end position="333"/>
    </location>
</feature>
<dbReference type="Gene3D" id="3.10.100.10">
    <property type="entry name" value="Mannose-Binding Protein A, subunit A"/>
    <property type="match status" value="1"/>
</dbReference>
<dbReference type="GO" id="GO:0004896">
    <property type="term" value="F:cytokine receptor activity"/>
    <property type="evidence" value="ECO:0007669"/>
    <property type="project" value="TreeGrafter"/>
</dbReference>
<evidence type="ECO:0000256" key="8">
    <source>
        <dbReference type="ARBA" id="ARBA00022692"/>
    </source>
</evidence>
<evidence type="ECO:0000256" key="14">
    <source>
        <dbReference type="ARBA" id="ARBA00023157"/>
    </source>
</evidence>
<dbReference type="Pfam" id="PF00193">
    <property type="entry name" value="Xlink"/>
    <property type="match status" value="1"/>
</dbReference>
<feature type="transmembrane region" description="Helical" evidence="26">
    <location>
        <begin position="420"/>
        <end position="442"/>
    </location>
</feature>
<dbReference type="GO" id="GO:0035692">
    <property type="term" value="C:macrophage migration inhibitory factor receptor complex"/>
    <property type="evidence" value="ECO:0007669"/>
    <property type="project" value="TreeGrafter"/>
</dbReference>
<keyword evidence="29" id="KW-1185">Reference proteome</keyword>
<comment type="subcellular location">
    <subcellularLocation>
        <location evidence="2">Cell membrane</location>
        <topology evidence="2">Single-pass type I membrane protein</topology>
    </subcellularLocation>
    <subcellularLocation>
        <location evidence="1">Cell projection</location>
        <location evidence="1">Microvillus</location>
    </subcellularLocation>
    <subcellularLocation>
        <location evidence="3">Secreted</location>
    </subcellularLocation>
</comment>
<feature type="compositionally biased region" description="Low complexity" evidence="25">
    <location>
        <begin position="287"/>
        <end position="298"/>
    </location>
</feature>
<evidence type="ECO:0000256" key="21">
    <source>
        <dbReference type="ARBA" id="ARBA00031823"/>
    </source>
</evidence>
<dbReference type="InterPro" id="IPR016186">
    <property type="entry name" value="C-type_lectin-like/link_sf"/>
</dbReference>
<keyword evidence="14 24" id="KW-1015">Disulfide bond</keyword>
<comment type="caution">
    <text evidence="28">The sequence shown here is derived from an EMBL/GenBank/DDBJ whole genome shotgun (WGS) entry which is preliminary data.</text>
</comment>
<evidence type="ECO:0000256" key="1">
    <source>
        <dbReference type="ARBA" id="ARBA00004105"/>
    </source>
</evidence>
<evidence type="ECO:0000256" key="11">
    <source>
        <dbReference type="ARBA" id="ARBA00022974"/>
    </source>
</evidence>
<evidence type="ECO:0000256" key="24">
    <source>
        <dbReference type="PROSITE-ProRule" id="PRU00323"/>
    </source>
</evidence>
<dbReference type="PANTHER" id="PTHR10225:SF6">
    <property type="entry name" value="CD44 ANTIGEN"/>
    <property type="match status" value="1"/>
</dbReference>
<accession>A0A8X7XBF2</accession>
<comment type="caution">
    <text evidence="24">Lacks conserved residue(s) required for the propagation of feature annotation.</text>
</comment>
<evidence type="ECO:0000256" key="6">
    <source>
        <dbReference type="ARBA" id="ARBA00022525"/>
    </source>
</evidence>
<evidence type="ECO:0000256" key="20">
    <source>
        <dbReference type="ARBA" id="ARBA00031179"/>
    </source>
</evidence>
<evidence type="ECO:0000256" key="10">
    <source>
        <dbReference type="ARBA" id="ARBA00022889"/>
    </source>
</evidence>
<keyword evidence="8 26" id="KW-0812">Transmembrane</keyword>
<keyword evidence="16" id="KW-0325">Glycoprotein</keyword>
<evidence type="ECO:0000256" key="26">
    <source>
        <dbReference type="SAM" id="Phobius"/>
    </source>
</evidence>
<keyword evidence="7" id="KW-0597">Phosphoprotein</keyword>
<dbReference type="PROSITE" id="PS50963">
    <property type="entry name" value="LINK_2"/>
    <property type="match status" value="1"/>
</dbReference>
<feature type="region of interest" description="Disordered" evidence="25">
    <location>
        <begin position="558"/>
        <end position="586"/>
    </location>
</feature>
<reference evidence="28 29" key="1">
    <citation type="journal article" date="2021" name="Cell">
        <title>Tracing the genetic footprints of vertebrate landing in non-teleost ray-finned fishes.</title>
        <authorList>
            <person name="Bi X."/>
            <person name="Wang K."/>
            <person name="Yang L."/>
            <person name="Pan H."/>
            <person name="Jiang H."/>
            <person name="Wei Q."/>
            <person name="Fang M."/>
            <person name="Yu H."/>
            <person name="Zhu C."/>
            <person name="Cai Y."/>
            <person name="He Y."/>
            <person name="Gan X."/>
            <person name="Zeng H."/>
            <person name="Yu D."/>
            <person name="Zhu Y."/>
            <person name="Jiang H."/>
            <person name="Qiu Q."/>
            <person name="Yang H."/>
            <person name="Zhang Y.E."/>
            <person name="Wang W."/>
            <person name="Zhu M."/>
            <person name="He S."/>
            <person name="Zhang G."/>
        </authorList>
    </citation>
    <scope>NUCLEOTIDE SEQUENCE [LARGE SCALE GENOMIC DNA]</scope>
    <source>
        <strain evidence="28">Bchr_013</strain>
    </source>
</reference>
<dbReference type="Proteomes" id="UP000886611">
    <property type="component" value="Unassembled WGS sequence"/>
</dbReference>
<dbReference type="AlphaFoldDB" id="A0A8X7XBF2"/>
<feature type="compositionally biased region" description="Polar residues" evidence="25">
    <location>
        <begin position="272"/>
        <end position="286"/>
    </location>
</feature>
<dbReference type="GO" id="GO:0005902">
    <property type="term" value="C:microvillus"/>
    <property type="evidence" value="ECO:0007669"/>
    <property type="project" value="UniProtKB-SubCell"/>
</dbReference>
<keyword evidence="15" id="KW-0675">Receptor</keyword>
<keyword evidence="10" id="KW-0130">Cell adhesion</keyword>
<evidence type="ECO:0000256" key="13">
    <source>
        <dbReference type="ARBA" id="ARBA00023136"/>
    </source>
</evidence>
<feature type="non-terminal residue" evidence="28">
    <location>
        <position position="1"/>
    </location>
</feature>
<feature type="non-terminal residue" evidence="28">
    <location>
        <position position="586"/>
    </location>
</feature>
<evidence type="ECO:0000256" key="18">
    <source>
        <dbReference type="ARBA" id="ARBA00029917"/>
    </source>
</evidence>
<dbReference type="GO" id="GO:0007155">
    <property type="term" value="P:cell adhesion"/>
    <property type="evidence" value="ECO:0007669"/>
    <property type="project" value="UniProtKB-KW"/>
</dbReference>
<keyword evidence="13 26" id="KW-0472">Membrane</keyword>
<keyword evidence="11" id="KW-0654">Proteoglycan</keyword>
<dbReference type="InterPro" id="IPR043210">
    <property type="entry name" value="CD44_antigen-like"/>
</dbReference>
<dbReference type="InterPro" id="IPR001231">
    <property type="entry name" value="CD44_antigen"/>
</dbReference>
<feature type="region of interest" description="Disordered" evidence="25">
    <location>
        <begin position="389"/>
        <end position="410"/>
    </location>
</feature>
<keyword evidence="9" id="KW-0732">Signal</keyword>
<evidence type="ECO:0000259" key="27">
    <source>
        <dbReference type="PROSITE" id="PS50963"/>
    </source>
</evidence>
<protein>
    <recommendedName>
        <fullName evidence="4">CD44 antigen</fullName>
    </recommendedName>
    <alternativeName>
        <fullName evidence="22">GP90 lymphocyte homing/adhesion receptor</fullName>
    </alternativeName>
    <alternativeName>
        <fullName evidence="21">HUTCH-I</fullName>
    </alternativeName>
    <alternativeName>
        <fullName evidence="23">Hermes antigen</fullName>
    </alternativeName>
    <alternativeName>
        <fullName evidence="20">Hyaluronate receptor</fullName>
    </alternativeName>
    <alternativeName>
        <fullName evidence="18">Phagocytic glycoprotein 1</fullName>
    </alternativeName>
    <alternativeName>
        <fullName evidence="19">Phagocytic glycoprotein I</fullName>
    </alternativeName>
</protein>
<name>A0A8X7XBF2_POLSE</name>
<dbReference type="InterPro" id="IPR000538">
    <property type="entry name" value="Link_dom"/>
</dbReference>
<evidence type="ECO:0000313" key="29">
    <source>
        <dbReference type="Proteomes" id="UP000886611"/>
    </source>
</evidence>
<feature type="region of interest" description="Disordered" evidence="25">
    <location>
        <begin position="235"/>
        <end position="348"/>
    </location>
</feature>
<evidence type="ECO:0000256" key="17">
    <source>
        <dbReference type="ARBA" id="ARBA00023273"/>
    </source>
</evidence>
<feature type="disulfide bond" evidence="24">
    <location>
        <begin position="123"/>
        <end position="144"/>
    </location>
</feature>
<evidence type="ECO:0000256" key="25">
    <source>
        <dbReference type="SAM" id="MobiDB-lite"/>
    </source>
</evidence>
<dbReference type="GO" id="GO:0006954">
    <property type="term" value="P:inflammatory response"/>
    <property type="evidence" value="ECO:0007669"/>
    <property type="project" value="TreeGrafter"/>
</dbReference>
<dbReference type="GO" id="GO:0005540">
    <property type="term" value="F:hyaluronic acid binding"/>
    <property type="evidence" value="ECO:0007669"/>
    <property type="project" value="InterPro"/>
</dbReference>
<feature type="domain" description="Link" evidence="27">
    <location>
        <begin position="79"/>
        <end position="167"/>
    </location>
</feature>
<evidence type="ECO:0000256" key="22">
    <source>
        <dbReference type="ARBA" id="ARBA00032514"/>
    </source>
</evidence>
<gene>
    <name evidence="28" type="primary">Cd44_1</name>
    <name evidence="28" type="ORF">GTO96_0000061</name>
</gene>
<evidence type="ECO:0000256" key="2">
    <source>
        <dbReference type="ARBA" id="ARBA00004251"/>
    </source>
</evidence>
<evidence type="ECO:0000256" key="4">
    <source>
        <dbReference type="ARBA" id="ARBA00020474"/>
    </source>
</evidence>
<evidence type="ECO:0000256" key="9">
    <source>
        <dbReference type="ARBA" id="ARBA00022729"/>
    </source>
</evidence>